<dbReference type="SUPFAM" id="SSF52266">
    <property type="entry name" value="SGNH hydrolase"/>
    <property type="match status" value="1"/>
</dbReference>
<reference evidence="3" key="1">
    <citation type="submission" date="2017-04" db="EMBL/GenBank/DDBJ databases">
        <title>Complete Genome Sequences of Twelve Strains of a Stable Defined Moderately Diverse Mouse Microbiota 2 (sDMDMm2).</title>
        <authorList>
            <person name="Uchimura Y."/>
            <person name="Wyss M."/>
            <person name="Brugiroux S."/>
            <person name="Limenitakis J.P."/>
            <person name="Stecher B."/>
            <person name="McCoy K.D."/>
            <person name="Macpherson A.J."/>
        </authorList>
    </citation>
    <scope>NUCLEOTIDE SEQUENCE</scope>
    <source>
        <strain evidence="3">YL58</strain>
    </source>
</reference>
<dbReference type="EMBL" id="CP015405">
    <property type="protein sequence ID" value="ANU75790.1"/>
    <property type="molecule type" value="Genomic_DNA"/>
</dbReference>
<evidence type="ECO:0000259" key="1">
    <source>
        <dbReference type="Pfam" id="PF14606"/>
    </source>
</evidence>
<evidence type="ECO:0008006" key="5">
    <source>
        <dbReference type="Google" id="ProtNLM"/>
    </source>
</evidence>
<dbReference type="InterPro" id="IPR013830">
    <property type="entry name" value="SGNH_hydro"/>
</dbReference>
<sequence>MKIEDLDSNFKQVQSEASLTYLKITDTEAEIEGVLPNTWKRLPDAVLKEIDRPEFTALAHHTSGAVLRFQTDTNILGLCMELLEPDFMMSHMPLTGSAGMDVFVNGSYAATFRAEPGERAVKGEIPLSGEKVEIDVYLPLYNGVREFYLGVKENACIGKPLEHKIKEPVIFYGSSITQGGCASRTSNAYPALVTRWMDAEMYCLGFSGNARGDLPIARYISELPAKCLVYDYDYNAPDAAFLKATHEPFLECILSRKPKLPVLVMSRPNPEFKSEEMQGRERKQIIQGTVLKCREKGFQVNFLDGAELFGEESRECCTVDGIHPNDLGFYRIARKVVEKIHAFIS</sequence>
<evidence type="ECO:0000313" key="4">
    <source>
        <dbReference type="Proteomes" id="UP000092574"/>
    </source>
</evidence>
<dbReference type="Pfam" id="PF14607">
    <property type="entry name" value="GxDLY"/>
    <property type="match status" value="1"/>
</dbReference>
<gene>
    <name evidence="3" type="ORF">A4V09_08435</name>
</gene>
<dbReference type="RefSeq" id="WP_065541973.1">
    <property type="nucleotide sequence ID" value="NZ_CP015405.2"/>
</dbReference>
<dbReference type="KEGG" id="byl:A4V09_08435"/>
<feature type="domain" description="SGNH hydrolase-type esterase N-terminal" evidence="2">
    <location>
        <begin position="20"/>
        <end position="156"/>
    </location>
</feature>
<organism evidence="3 4">
    <name type="scientific">Blautia pseudococcoides</name>
    <dbReference type="NCBI Taxonomy" id="1796616"/>
    <lineage>
        <taxon>Bacteria</taxon>
        <taxon>Bacillati</taxon>
        <taxon>Bacillota</taxon>
        <taxon>Clostridia</taxon>
        <taxon>Lachnospirales</taxon>
        <taxon>Lachnospiraceae</taxon>
        <taxon>Blautia</taxon>
    </lineage>
</organism>
<feature type="domain" description="SGNH hydrolase-type esterase" evidence="1">
    <location>
        <begin position="167"/>
        <end position="340"/>
    </location>
</feature>
<evidence type="ECO:0000259" key="2">
    <source>
        <dbReference type="Pfam" id="PF14607"/>
    </source>
</evidence>
<evidence type="ECO:0000313" key="3">
    <source>
        <dbReference type="EMBL" id="ANU75790.1"/>
    </source>
</evidence>
<dbReference type="OrthoDB" id="5624617at2"/>
<protein>
    <recommendedName>
        <fullName evidence="5">Lysophospholipase L1-like esterase</fullName>
    </recommendedName>
</protein>
<dbReference type="Gene3D" id="3.40.50.1110">
    <property type="entry name" value="SGNH hydrolase"/>
    <property type="match status" value="1"/>
</dbReference>
<dbReference type="Gene3D" id="2.60.120.260">
    <property type="entry name" value="Galactose-binding domain-like"/>
    <property type="match status" value="1"/>
</dbReference>
<name>A0A1C7I808_9FIRM</name>
<accession>A0A1C7I808</accession>
<keyword evidence="4" id="KW-1185">Reference proteome</keyword>
<dbReference type="STRING" id="1796616.A4V09_08435"/>
<dbReference type="InterPro" id="IPR032740">
    <property type="entry name" value="GxDLY"/>
</dbReference>
<dbReference type="InterPro" id="IPR036514">
    <property type="entry name" value="SGNH_hydro_sf"/>
</dbReference>
<dbReference type="Proteomes" id="UP000092574">
    <property type="component" value="Chromosome"/>
</dbReference>
<dbReference type="Pfam" id="PF14606">
    <property type="entry name" value="Lipase_GDSL_3"/>
    <property type="match status" value="1"/>
</dbReference>
<proteinExistence type="predicted"/>
<dbReference type="AlphaFoldDB" id="A0A1C7I808"/>